<keyword evidence="1" id="KW-0472">Membrane</keyword>
<evidence type="ECO:0000313" key="3">
    <source>
        <dbReference type="EMBL" id="MDB2000790.1"/>
    </source>
</evidence>
<evidence type="ECO:0000313" key="2">
    <source>
        <dbReference type="EMBL" id="MCK0084363.1"/>
    </source>
</evidence>
<dbReference type="Proteomes" id="UP001203136">
    <property type="component" value="Unassembled WGS sequence"/>
</dbReference>
<accession>A0AAW5EVR7</accession>
<reference evidence="3" key="2">
    <citation type="submission" date="2023-01" db="EMBL/GenBank/DDBJ databases">
        <title>Human gut microbiome strain richness.</title>
        <authorList>
            <person name="Chen-Liaw A."/>
        </authorList>
    </citation>
    <scope>NUCLEOTIDE SEQUENCE</scope>
    <source>
        <strain evidence="3">B1_m1001713B170214d0_201011</strain>
    </source>
</reference>
<protein>
    <submittedName>
        <fullName evidence="2">Permease of phosphate ABC transporter</fullName>
    </submittedName>
</protein>
<keyword evidence="1" id="KW-1133">Transmembrane helix</keyword>
<dbReference type="EMBL" id="JAINVB010000001">
    <property type="protein sequence ID" value="MCK0084363.1"/>
    <property type="molecule type" value="Genomic_DNA"/>
</dbReference>
<name>A0AAW5EVR7_CLOSY</name>
<proteinExistence type="predicted"/>
<comment type="caution">
    <text evidence="2">The sequence shown here is derived from an EMBL/GenBank/DDBJ whole genome shotgun (WGS) entry which is preliminary data.</text>
</comment>
<dbReference type="GeneID" id="57967960"/>
<organism evidence="2 4">
    <name type="scientific">Clostridium symbiosum</name>
    <name type="common">Bacteroides symbiosus</name>
    <dbReference type="NCBI Taxonomy" id="1512"/>
    <lineage>
        <taxon>Bacteria</taxon>
        <taxon>Bacillati</taxon>
        <taxon>Bacillota</taxon>
        <taxon>Clostridia</taxon>
        <taxon>Lachnospirales</taxon>
        <taxon>Lachnospiraceae</taxon>
        <taxon>Otoolea</taxon>
    </lineage>
</organism>
<sequence length="78" mass="8643">MEKLFHVAEEYIKGMKWQDMALLKICLCAAGIIIGITAPKRWRKGLLALAAAAFVITYIPLMAKFVPAMRNLGCCGEE</sequence>
<dbReference type="RefSeq" id="WP_003497685.1">
    <property type="nucleotide sequence ID" value="NZ_BAABZD010000003.1"/>
</dbReference>
<dbReference type="EMBL" id="JAQLGM010000025">
    <property type="protein sequence ID" value="MDB2000790.1"/>
    <property type="molecule type" value="Genomic_DNA"/>
</dbReference>
<feature type="transmembrane region" description="Helical" evidence="1">
    <location>
        <begin position="21"/>
        <end position="39"/>
    </location>
</feature>
<reference evidence="2" key="1">
    <citation type="journal article" date="2022" name="Cell Host Microbe">
        <title>Colonization of the live biotherapeutic product VE303 and modulation of the microbiota and metabolites in healthy volunteers.</title>
        <authorList>
            <person name="Dsouza M."/>
            <person name="Menon R."/>
            <person name="Crossette E."/>
            <person name="Bhattarai S.K."/>
            <person name="Schneider J."/>
            <person name="Kim Y.G."/>
            <person name="Reddy S."/>
            <person name="Caballero S."/>
            <person name="Felix C."/>
            <person name="Cornacchione L."/>
            <person name="Hendrickson J."/>
            <person name="Watson A.R."/>
            <person name="Minot S.S."/>
            <person name="Greenfield N."/>
            <person name="Schopf L."/>
            <person name="Szabady R."/>
            <person name="Patarroyo J."/>
            <person name="Smith W."/>
            <person name="Harrison P."/>
            <person name="Kuijper E.J."/>
            <person name="Kelly C.P."/>
            <person name="Olle B."/>
            <person name="Bobilev D."/>
            <person name="Silber J.L."/>
            <person name="Bucci V."/>
            <person name="Roberts B."/>
            <person name="Faith J."/>
            <person name="Norman J.M."/>
        </authorList>
    </citation>
    <scope>NUCLEOTIDE SEQUENCE</scope>
    <source>
        <strain evidence="2">VE303-04</strain>
    </source>
</reference>
<feature type="transmembrane region" description="Helical" evidence="1">
    <location>
        <begin position="45"/>
        <end position="63"/>
    </location>
</feature>
<evidence type="ECO:0000256" key="1">
    <source>
        <dbReference type="SAM" id="Phobius"/>
    </source>
</evidence>
<gene>
    <name evidence="2" type="ORF">K5I21_00435</name>
    <name evidence="3" type="ORF">PM006_11310</name>
</gene>
<keyword evidence="1" id="KW-0812">Transmembrane</keyword>
<evidence type="ECO:0000313" key="4">
    <source>
        <dbReference type="Proteomes" id="UP001203136"/>
    </source>
</evidence>
<dbReference type="AlphaFoldDB" id="A0AAW5EVR7"/>
<dbReference type="Proteomes" id="UP001300871">
    <property type="component" value="Unassembled WGS sequence"/>
</dbReference>